<evidence type="ECO:0000313" key="7">
    <source>
        <dbReference type="EMBL" id="KAK9718707.1"/>
    </source>
</evidence>
<dbReference type="EMBL" id="JASPKY010000226">
    <property type="protein sequence ID" value="KAK9718707.1"/>
    <property type="molecule type" value="Genomic_DNA"/>
</dbReference>
<dbReference type="SUPFAM" id="SSF57424">
    <property type="entry name" value="LDL receptor-like module"/>
    <property type="match status" value="1"/>
</dbReference>
<evidence type="ECO:0000256" key="5">
    <source>
        <dbReference type="SAM" id="SignalP"/>
    </source>
</evidence>
<dbReference type="SMART" id="SM00042">
    <property type="entry name" value="CUB"/>
    <property type="match status" value="2"/>
</dbReference>
<dbReference type="SMART" id="SM00192">
    <property type="entry name" value="LDLa"/>
    <property type="match status" value="2"/>
</dbReference>
<dbReference type="PANTHER" id="PTHR47537">
    <property type="entry name" value="CUBILIN"/>
    <property type="match status" value="1"/>
</dbReference>
<dbReference type="Pfam" id="PF00057">
    <property type="entry name" value="Ldl_recept_a"/>
    <property type="match status" value="1"/>
</dbReference>
<dbReference type="PROSITE" id="PS01209">
    <property type="entry name" value="LDLRA_1"/>
    <property type="match status" value="1"/>
</dbReference>
<comment type="caution">
    <text evidence="7">The sequence shown here is derived from an EMBL/GenBank/DDBJ whole genome shotgun (WGS) entry which is preliminary data.</text>
</comment>
<dbReference type="InterPro" id="IPR002172">
    <property type="entry name" value="LDrepeatLR_classA_rpt"/>
</dbReference>
<gene>
    <name evidence="7" type="ORF">QE152_g23055</name>
</gene>
<dbReference type="AlphaFoldDB" id="A0AAW1KIE8"/>
<accession>A0AAW1KIE8</accession>
<dbReference type="InterPro" id="IPR023415">
    <property type="entry name" value="LDLR_class-A_CS"/>
</dbReference>
<keyword evidence="1 3" id="KW-1015">Disulfide bond</keyword>
<evidence type="ECO:0000256" key="4">
    <source>
        <dbReference type="SAM" id="Phobius"/>
    </source>
</evidence>
<feature type="disulfide bond" evidence="3">
    <location>
        <begin position="42"/>
        <end position="60"/>
    </location>
</feature>
<dbReference type="InterPro" id="IPR056707">
    <property type="entry name" value="DUF7805"/>
</dbReference>
<proteinExistence type="predicted"/>
<dbReference type="InterPro" id="IPR035914">
    <property type="entry name" value="Sperma_CUB_dom_sf"/>
</dbReference>
<feature type="disulfide bond" evidence="2">
    <location>
        <begin position="226"/>
        <end position="253"/>
    </location>
</feature>
<feature type="disulfide bond" evidence="3">
    <location>
        <begin position="35"/>
        <end position="47"/>
    </location>
</feature>
<dbReference type="InterPro" id="IPR000859">
    <property type="entry name" value="CUB_dom"/>
</dbReference>
<evidence type="ECO:0000256" key="1">
    <source>
        <dbReference type="ARBA" id="ARBA00023157"/>
    </source>
</evidence>
<evidence type="ECO:0000256" key="3">
    <source>
        <dbReference type="PROSITE-ProRule" id="PRU00124"/>
    </source>
</evidence>
<dbReference type="PANTHER" id="PTHR47537:SF3">
    <property type="entry name" value="CUB DOMAIN-CONTAINING PROTEIN"/>
    <property type="match status" value="1"/>
</dbReference>
<evidence type="ECO:0000259" key="6">
    <source>
        <dbReference type="PROSITE" id="PS01180"/>
    </source>
</evidence>
<dbReference type="Gene3D" id="4.10.400.10">
    <property type="entry name" value="Low-density Lipoprotein Receptor"/>
    <property type="match status" value="1"/>
</dbReference>
<sequence length="1011" mass="115008">MCCNKSVGILMISTLYLMTSIFTVSHASSSFANSCKRSEYQCDNGECVGLDRHCNGFFDCADQSDEPANCSPCNRTYYGEVGRTYELEVKRPNEKQLPFLCFLNFTAGGKVFGELVQLSFESFSVGTFESFTSEGCPDGYISIKEANRPPPGGKWCGSAWGYTVYYSETPSINVTLHLDRLSQQGTGYSFEFKISYKFLRLSDARIRYEANSIVAPTVTDFLKVACGDRAVSSPIVAPTSPNYPGIYPRNVSCHYRIREKNVPSGKHALIAVRQANYHYKEHVTKFDNSDRVFALIAVRQANYHYKEHVTKFDNSDRVFRIWDQCNMMQDYLEIMDGLDDKAPIRSDRCRIWDQCNMMQDYLEIMDGLDDKAPMLAHLCSGETVPEIVSSGPELLVKFHTSPYGNPFHPLPLSYLPGFELEVQVFLVNKESPTYIEHGKKCEFVLTTFDNTTGFLESPLHSLPPNTTCHYHFRGHPQEVVWISFIKYHVTNDRMGEFDTGECDVQLQLWDGDIKSKSNVPLMGQFCREDKPKLCDHSLLSNSSRKTRPCDISESYVSTGSDLTLAQTIKYGNVMYPVQFVLRYEFVDFSQEGLQTTMNPCDRIFKSTSGKFYSPRITFLYGRGGQRNLNCAYQFESEDKQKLELNFLKVGLGNKGCKTRFDKESHRWRCYYKNNNRGIAQIRIFEYPWQGVEILRDCICSEIHQPLTIITKTARKVVVNFLVTNMNVTEDYNVYHFDGTFEFLPQTDNSCLNPWKTRRLKGSSGEITLRNNQKHGEHSLNHTTIYCTQQPWLIEPENAFNNFLYLKIRGGIVKNGSECPTRNRILVYSVVYSVGKTENLHVICPTARSPDDVVELFSEGWGIFSYRNVQIKNSRSFIVEFLQHEPGNFVVTWMEVSKNPALTLPRSLLMISPPNCPHSCPELGACISPELWCDGLRHCPSGNDEEENNCSIPGGFPNNLLTASLFLAVTVTLIALASGASVCVWKHKKREKKNVIVSVTEHTFLEFKSGLC</sequence>
<dbReference type="SUPFAM" id="SSF49854">
    <property type="entry name" value="Spermadhesin, CUB domain"/>
    <property type="match status" value="3"/>
</dbReference>
<dbReference type="InterPro" id="IPR053207">
    <property type="entry name" value="Non-NMDA_GluR_Accessory"/>
</dbReference>
<name>A0AAW1KIE8_POPJA</name>
<keyword evidence="4" id="KW-0812">Transmembrane</keyword>
<feature type="domain" description="CUB" evidence="6">
    <location>
        <begin position="226"/>
        <end position="425"/>
    </location>
</feature>
<keyword evidence="7" id="KW-0675">Receptor</keyword>
<feature type="domain" description="CUB" evidence="6">
    <location>
        <begin position="73"/>
        <end position="195"/>
    </location>
</feature>
<keyword evidence="8" id="KW-1185">Reference proteome</keyword>
<evidence type="ECO:0000256" key="2">
    <source>
        <dbReference type="PROSITE-ProRule" id="PRU00059"/>
    </source>
</evidence>
<comment type="caution">
    <text evidence="3">Lacks conserved residue(s) required for the propagation of feature annotation.</text>
</comment>
<feature type="transmembrane region" description="Helical" evidence="4">
    <location>
        <begin position="959"/>
        <end position="984"/>
    </location>
</feature>
<dbReference type="InterPro" id="IPR036055">
    <property type="entry name" value="LDL_receptor-like_sf"/>
</dbReference>
<feature type="chain" id="PRO_5043441404" evidence="5">
    <location>
        <begin position="28"/>
        <end position="1011"/>
    </location>
</feature>
<dbReference type="PRINTS" id="PR00261">
    <property type="entry name" value="LDLRECEPTOR"/>
</dbReference>
<dbReference type="Pfam" id="PF25090">
    <property type="entry name" value="DUF7805"/>
    <property type="match status" value="1"/>
</dbReference>
<dbReference type="Gene3D" id="2.40.128.620">
    <property type="match status" value="1"/>
</dbReference>
<dbReference type="GO" id="GO:0005886">
    <property type="term" value="C:plasma membrane"/>
    <property type="evidence" value="ECO:0007669"/>
    <property type="project" value="TreeGrafter"/>
</dbReference>
<feature type="signal peptide" evidence="5">
    <location>
        <begin position="1"/>
        <end position="27"/>
    </location>
</feature>
<dbReference type="CDD" id="cd00112">
    <property type="entry name" value="LDLa"/>
    <property type="match status" value="1"/>
</dbReference>
<keyword evidence="7" id="KW-0449">Lipoprotein</keyword>
<keyword evidence="5" id="KW-0732">Signal</keyword>
<protein>
    <submittedName>
        <fullName evidence="7">Low-density lipoprotein receptor domain class A</fullName>
    </submittedName>
</protein>
<keyword evidence="4" id="KW-0472">Membrane</keyword>
<keyword evidence="4" id="KW-1133">Transmembrane helix</keyword>
<dbReference type="Gene3D" id="2.60.120.290">
    <property type="entry name" value="Spermadhesin, CUB domain"/>
    <property type="match status" value="5"/>
</dbReference>
<dbReference type="CDD" id="cd00041">
    <property type="entry name" value="CUB"/>
    <property type="match status" value="1"/>
</dbReference>
<organism evidence="7 8">
    <name type="scientific">Popillia japonica</name>
    <name type="common">Japanese beetle</name>
    <dbReference type="NCBI Taxonomy" id="7064"/>
    <lineage>
        <taxon>Eukaryota</taxon>
        <taxon>Metazoa</taxon>
        <taxon>Ecdysozoa</taxon>
        <taxon>Arthropoda</taxon>
        <taxon>Hexapoda</taxon>
        <taxon>Insecta</taxon>
        <taxon>Pterygota</taxon>
        <taxon>Neoptera</taxon>
        <taxon>Endopterygota</taxon>
        <taxon>Coleoptera</taxon>
        <taxon>Polyphaga</taxon>
        <taxon>Scarabaeiformia</taxon>
        <taxon>Scarabaeidae</taxon>
        <taxon>Rutelinae</taxon>
        <taxon>Popillia</taxon>
    </lineage>
</organism>
<dbReference type="PROSITE" id="PS01180">
    <property type="entry name" value="CUB"/>
    <property type="match status" value="2"/>
</dbReference>
<reference evidence="7 8" key="1">
    <citation type="journal article" date="2024" name="BMC Genomics">
        <title>De novo assembly and annotation of Popillia japonica's genome with initial clues to its potential as an invasive pest.</title>
        <authorList>
            <person name="Cucini C."/>
            <person name="Boschi S."/>
            <person name="Funari R."/>
            <person name="Cardaioli E."/>
            <person name="Iannotti N."/>
            <person name="Marturano G."/>
            <person name="Paoli F."/>
            <person name="Bruttini M."/>
            <person name="Carapelli A."/>
            <person name="Frati F."/>
            <person name="Nardi F."/>
        </authorList>
    </citation>
    <scope>NUCLEOTIDE SEQUENCE [LARGE SCALE GENOMIC DNA]</scope>
    <source>
        <strain evidence="7">DMR45628</strain>
    </source>
</reference>
<dbReference type="Proteomes" id="UP001458880">
    <property type="component" value="Unassembled WGS sequence"/>
</dbReference>
<evidence type="ECO:0000313" key="8">
    <source>
        <dbReference type="Proteomes" id="UP001458880"/>
    </source>
</evidence>
<dbReference type="PROSITE" id="PS50068">
    <property type="entry name" value="LDLRA_2"/>
    <property type="match status" value="2"/>
</dbReference>